<proteinExistence type="predicted"/>
<organism evidence="1 2">
    <name type="scientific">Williamwhitmania taraxaci</name>
    <dbReference type="NCBI Taxonomy" id="1640674"/>
    <lineage>
        <taxon>Bacteria</taxon>
        <taxon>Pseudomonadati</taxon>
        <taxon>Bacteroidota</taxon>
        <taxon>Bacteroidia</taxon>
        <taxon>Bacteroidales</taxon>
        <taxon>Williamwhitmaniaceae</taxon>
        <taxon>Williamwhitmania</taxon>
    </lineage>
</organism>
<dbReference type="RefSeq" id="WP_125869790.1">
    <property type="nucleotide sequence ID" value="NZ_FMYP01000017.1"/>
</dbReference>
<accession>A0A1G6IUH9</accession>
<sequence>MMFPVRYLYALVINILIVCVVGASAAYSQEAKLLYEIMRQKNNEVLSPHFTHIKRISYYPDTIPSWFFNPPLSSSDEYFAVGVSDPDMTRDSAMVQAIERAKGMIALQFDSKIQYFRDIYNIERVSGKYTLQGQKYDTYYKISSNIPFYVPSLAVLDSHFTRYNEQIVLVKYSLPNKTEVQDAVEAKASIVRLEFNLNNVFELQEEYDVYFFADYNDPAKNVQTSYNYRLRDWHYNFTSTTQSKVHTYPSYSYKYYGPNEYDSTIIFTSYPGLWAGLTRGWMREMTTHAEAGRKFVRSIGDSYSPKSENIVRETSRIRGSFGFQGARLRDDKIQVNLLFLDAFEKFGDIYINNK</sequence>
<evidence type="ECO:0000313" key="2">
    <source>
        <dbReference type="Proteomes" id="UP000199452"/>
    </source>
</evidence>
<reference evidence="1 2" key="1">
    <citation type="submission" date="2016-09" db="EMBL/GenBank/DDBJ databases">
        <authorList>
            <person name="Capua I."/>
            <person name="De Benedictis P."/>
            <person name="Joannis T."/>
            <person name="Lombin L.H."/>
            <person name="Cattoli G."/>
        </authorList>
    </citation>
    <scope>NUCLEOTIDE SEQUENCE [LARGE SCALE GENOMIC DNA]</scope>
    <source>
        <strain evidence="1 2">A7P-90m</strain>
    </source>
</reference>
<evidence type="ECO:0000313" key="1">
    <source>
        <dbReference type="EMBL" id="SDC10148.1"/>
    </source>
</evidence>
<dbReference type="AlphaFoldDB" id="A0A1G6IUH9"/>
<dbReference type="EMBL" id="FMYP01000017">
    <property type="protein sequence ID" value="SDC10148.1"/>
    <property type="molecule type" value="Genomic_DNA"/>
</dbReference>
<dbReference type="STRING" id="1640674.SAMN05216323_101732"/>
<name>A0A1G6IUH9_9BACT</name>
<gene>
    <name evidence="1" type="ORF">SAMN05216323_101732</name>
</gene>
<dbReference type="Proteomes" id="UP000199452">
    <property type="component" value="Unassembled WGS sequence"/>
</dbReference>
<protein>
    <submittedName>
        <fullName evidence="1">Uncharacterized protein</fullName>
    </submittedName>
</protein>
<keyword evidence="2" id="KW-1185">Reference proteome</keyword>